<proteinExistence type="predicted"/>
<dbReference type="Proteomes" id="UP000034455">
    <property type="component" value="Unassembled WGS sequence"/>
</dbReference>
<evidence type="ECO:0000256" key="1">
    <source>
        <dbReference type="SAM" id="Phobius"/>
    </source>
</evidence>
<reference evidence="2 3" key="1">
    <citation type="submission" date="2015-03" db="EMBL/GenBank/DDBJ databases">
        <title>Genome Assembly of Staphylococcus cohnii subsp. cohnii strain G22B2.</title>
        <authorList>
            <person name="Nair G."/>
            <person name="Kaur G."/>
            <person name="Khatri I."/>
            <person name="Singh N.K."/>
            <person name="Sathyabama S."/>
            <person name="Maurya S.K."/>
            <person name="Subramanian S."/>
            <person name="Agrewala J.N."/>
            <person name="Mayilraj S."/>
        </authorList>
    </citation>
    <scope>NUCLEOTIDE SEQUENCE [LARGE SCALE GENOMIC DNA]</scope>
    <source>
        <strain evidence="2 3">G22B2</strain>
    </source>
</reference>
<evidence type="ECO:0000313" key="2">
    <source>
        <dbReference type="EMBL" id="KKI63846.1"/>
    </source>
</evidence>
<keyword evidence="1" id="KW-0472">Membrane</keyword>
<sequence>MSNKKIYLIFLVITFIIYISLPIIFDDNSFNIRLFAIFPLLFFGAFLFSSNSNNKK</sequence>
<evidence type="ECO:0000313" key="3">
    <source>
        <dbReference type="Proteomes" id="UP000034455"/>
    </source>
</evidence>
<feature type="transmembrane region" description="Helical" evidence="1">
    <location>
        <begin position="7"/>
        <end position="24"/>
    </location>
</feature>
<dbReference type="EMBL" id="LAKJ01000012">
    <property type="protein sequence ID" value="KKI63846.1"/>
    <property type="molecule type" value="Genomic_DNA"/>
</dbReference>
<accession>A0A0M2NVT1</accession>
<name>A0A0M2NVT1_STACC</name>
<dbReference type="PATRIC" id="fig|74704.6.peg.346"/>
<keyword evidence="1" id="KW-1133">Transmembrane helix</keyword>
<gene>
    <name evidence="2" type="ORF">UF66_0335</name>
</gene>
<dbReference type="AlphaFoldDB" id="A0A0M2NVT1"/>
<keyword evidence="1" id="KW-0812">Transmembrane</keyword>
<protein>
    <submittedName>
        <fullName evidence="2">Uncharacterized protein</fullName>
    </submittedName>
</protein>
<comment type="caution">
    <text evidence="2">The sequence shown here is derived from an EMBL/GenBank/DDBJ whole genome shotgun (WGS) entry which is preliminary data.</text>
</comment>
<feature type="transmembrane region" description="Helical" evidence="1">
    <location>
        <begin position="30"/>
        <end position="48"/>
    </location>
</feature>
<organism evidence="2 3">
    <name type="scientific">Staphylococcus cohnii subsp. cohnii</name>
    <dbReference type="NCBI Taxonomy" id="74704"/>
    <lineage>
        <taxon>Bacteria</taxon>
        <taxon>Bacillati</taxon>
        <taxon>Bacillota</taxon>
        <taxon>Bacilli</taxon>
        <taxon>Bacillales</taxon>
        <taxon>Staphylococcaceae</taxon>
        <taxon>Staphylococcus</taxon>
        <taxon>Staphylococcus cohnii species complex</taxon>
    </lineage>
</organism>